<evidence type="ECO:0000313" key="3">
    <source>
        <dbReference type="Proteomes" id="UP000006514"/>
    </source>
</evidence>
<dbReference type="Proteomes" id="UP000006514">
    <property type="component" value="Unassembled WGS sequence"/>
</dbReference>
<protein>
    <submittedName>
        <fullName evidence="2">Uncharacterized protein</fullName>
    </submittedName>
</protein>
<keyword evidence="1" id="KW-1133">Transmembrane helix</keyword>
<proteinExistence type="predicted"/>
<reference evidence="3" key="1">
    <citation type="journal article" date="2012" name="Science">
        <title>The Paleozoic origin of enzymatic lignin decomposition reconstructed from 31 fungal genomes.</title>
        <authorList>
            <person name="Floudas D."/>
            <person name="Binder M."/>
            <person name="Riley R."/>
            <person name="Barry K."/>
            <person name="Blanchette R.A."/>
            <person name="Henrissat B."/>
            <person name="Martinez A.T."/>
            <person name="Otillar R."/>
            <person name="Spatafora J.W."/>
            <person name="Yadav J.S."/>
            <person name="Aerts A."/>
            <person name="Benoit I."/>
            <person name="Boyd A."/>
            <person name="Carlson A."/>
            <person name="Copeland A."/>
            <person name="Coutinho P.M."/>
            <person name="de Vries R.P."/>
            <person name="Ferreira P."/>
            <person name="Findley K."/>
            <person name="Foster B."/>
            <person name="Gaskell J."/>
            <person name="Glotzer D."/>
            <person name="Gorecki P."/>
            <person name="Heitman J."/>
            <person name="Hesse C."/>
            <person name="Hori C."/>
            <person name="Igarashi K."/>
            <person name="Jurgens J.A."/>
            <person name="Kallen N."/>
            <person name="Kersten P."/>
            <person name="Kohler A."/>
            <person name="Kuees U."/>
            <person name="Kumar T.K.A."/>
            <person name="Kuo A."/>
            <person name="LaButti K."/>
            <person name="Larrondo L.F."/>
            <person name="Lindquist E."/>
            <person name="Ling A."/>
            <person name="Lombard V."/>
            <person name="Lucas S."/>
            <person name="Lundell T."/>
            <person name="Martin R."/>
            <person name="McLaughlin D.J."/>
            <person name="Morgenstern I."/>
            <person name="Morin E."/>
            <person name="Murat C."/>
            <person name="Nagy L.G."/>
            <person name="Nolan M."/>
            <person name="Ohm R.A."/>
            <person name="Patyshakuliyeva A."/>
            <person name="Rokas A."/>
            <person name="Ruiz-Duenas F.J."/>
            <person name="Sabat G."/>
            <person name="Salamov A."/>
            <person name="Samejima M."/>
            <person name="Schmutz J."/>
            <person name="Slot J.C."/>
            <person name="St John F."/>
            <person name="Stenlid J."/>
            <person name="Sun H."/>
            <person name="Sun S."/>
            <person name="Syed K."/>
            <person name="Tsang A."/>
            <person name="Wiebenga A."/>
            <person name="Young D."/>
            <person name="Pisabarro A."/>
            <person name="Eastwood D.C."/>
            <person name="Martin F."/>
            <person name="Cullen D."/>
            <person name="Grigoriev I.V."/>
            <person name="Hibbett D.S."/>
        </authorList>
    </citation>
    <scope>NUCLEOTIDE SEQUENCE [LARGE SCALE GENOMIC DNA]</scope>
    <source>
        <strain evidence="3">TFB10046</strain>
    </source>
</reference>
<keyword evidence="1" id="KW-0472">Membrane</keyword>
<name>J0WUW5_AURST</name>
<dbReference type="OrthoDB" id="3020985at2759"/>
<dbReference type="AlphaFoldDB" id="J0WUW5"/>
<dbReference type="eggNOG" id="ENOG502SJS9">
    <property type="taxonomic scope" value="Eukaryota"/>
</dbReference>
<dbReference type="KEGG" id="adl:AURDEDRAFT_173255"/>
<dbReference type="InParanoid" id="J0WUW5"/>
<keyword evidence="1" id="KW-0812">Transmembrane</keyword>
<gene>
    <name evidence="2" type="ORF">AURDEDRAFT_173255</name>
</gene>
<evidence type="ECO:0000256" key="1">
    <source>
        <dbReference type="SAM" id="Phobius"/>
    </source>
</evidence>
<accession>J0WUW5</accession>
<organism evidence="2 3">
    <name type="scientific">Auricularia subglabra (strain TFB-10046 / SS5)</name>
    <name type="common">White-rot fungus</name>
    <name type="synonym">Auricularia delicata (strain TFB10046)</name>
    <dbReference type="NCBI Taxonomy" id="717982"/>
    <lineage>
        <taxon>Eukaryota</taxon>
        <taxon>Fungi</taxon>
        <taxon>Dikarya</taxon>
        <taxon>Basidiomycota</taxon>
        <taxon>Agaricomycotina</taxon>
        <taxon>Agaricomycetes</taxon>
        <taxon>Auriculariales</taxon>
        <taxon>Auriculariaceae</taxon>
        <taxon>Auricularia</taxon>
    </lineage>
</organism>
<dbReference type="EMBL" id="JH687836">
    <property type="protein sequence ID" value="EJD37746.1"/>
    <property type="molecule type" value="Genomic_DNA"/>
</dbReference>
<sequence length="182" mass="20405">MALQDISAVCGAFSVHALVLAVAYLVQRVAAQAPVNDVISWPSGLLLLATVIYAAVVRTTNQLWAADPAIGPFLLKGWPFMNVGTRYDCQWSVSSCHIMSEVRPAFGSHACWLCAEQVEPRIREAALARAEKVLSCVTWYDIPGAYRRIPRQVLKLFPHRLLRPLPRWLPRHFCHQPLKPPQ</sequence>
<feature type="transmembrane region" description="Helical" evidence="1">
    <location>
        <begin position="6"/>
        <end position="26"/>
    </location>
</feature>
<feature type="transmembrane region" description="Helical" evidence="1">
    <location>
        <begin position="38"/>
        <end position="56"/>
    </location>
</feature>
<keyword evidence="3" id="KW-1185">Reference proteome</keyword>
<evidence type="ECO:0000313" key="2">
    <source>
        <dbReference type="EMBL" id="EJD37746.1"/>
    </source>
</evidence>